<keyword evidence="4" id="KW-1185">Reference proteome</keyword>
<dbReference type="SUPFAM" id="SSF81301">
    <property type="entry name" value="Nucleotidyltransferase"/>
    <property type="match status" value="1"/>
</dbReference>
<proteinExistence type="predicted"/>
<dbReference type="PANTHER" id="PTHR41773:SF1">
    <property type="entry name" value="RELA_SPOT DOMAIN-CONTAINING PROTEIN"/>
    <property type="match status" value="1"/>
</dbReference>
<dbReference type="PANTHER" id="PTHR41773">
    <property type="entry name" value="GTP PYROPHOSPHATASE-RELATED"/>
    <property type="match status" value="1"/>
</dbReference>
<protein>
    <recommendedName>
        <fullName evidence="2">RelA/SpoT domain-containing protein</fullName>
    </recommendedName>
</protein>
<gene>
    <name evidence="3" type="ORF">EYC80_006863</name>
</gene>
<comment type="caution">
    <text evidence="3">The sequence shown here is derived from an EMBL/GenBank/DDBJ whole genome shotgun (WGS) entry which is preliminary data.</text>
</comment>
<feature type="compositionally biased region" description="Basic residues" evidence="1">
    <location>
        <begin position="540"/>
        <end position="550"/>
    </location>
</feature>
<organism evidence="3 4">
    <name type="scientific">Monilinia laxa</name>
    <name type="common">Brown rot fungus</name>
    <name type="synonym">Sclerotinia laxa</name>
    <dbReference type="NCBI Taxonomy" id="61186"/>
    <lineage>
        <taxon>Eukaryota</taxon>
        <taxon>Fungi</taxon>
        <taxon>Dikarya</taxon>
        <taxon>Ascomycota</taxon>
        <taxon>Pezizomycotina</taxon>
        <taxon>Leotiomycetes</taxon>
        <taxon>Helotiales</taxon>
        <taxon>Sclerotiniaceae</taxon>
        <taxon>Monilinia</taxon>
    </lineage>
</organism>
<evidence type="ECO:0000259" key="2">
    <source>
        <dbReference type="SMART" id="SM00954"/>
    </source>
</evidence>
<dbReference type="AlphaFoldDB" id="A0A5N6JZD3"/>
<dbReference type="SMART" id="SM00954">
    <property type="entry name" value="RelA_SpoT"/>
    <property type="match status" value="1"/>
</dbReference>
<name>A0A5N6JZD3_MONLA</name>
<dbReference type="EMBL" id="VIGI01000010">
    <property type="protein sequence ID" value="KAB8294905.1"/>
    <property type="molecule type" value="Genomic_DNA"/>
</dbReference>
<feature type="compositionally biased region" description="Basic and acidic residues" evidence="1">
    <location>
        <begin position="512"/>
        <end position="539"/>
    </location>
</feature>
<feature type="domain" description="RelA/SpoT" evidence="2">
    <location>
        <begin position="66"/>
        <end position="214"/>
    </location>
</feature>
<evidence type="ECO:0000313" key="4">
    <source>
        <dbReference type="Proteomes" id="UP000326757"/>
    </source>
</evidence>
<sequence length="550" mass="64479">MGRGLPNTCRIYKAIEEKMTSGDPVISAFLVGYAQARSFYEEVAKLAAELCETKHKSCGIRAIVTWRAKSSTRLKAKLYQRAIAEPYKNTEQIRKDIVDLAGVRIALYFPNDSVKVDTIIRENFQLDIHKRFPEKPRYQDPRKCSKDTKFVQRFDGYLADHYRVHMITKNVAKKEMRSDMKLIKPLIEIQVASVLMHSWAEVNHDLVYKELTGGTAPIQERRILDAINGLIHSGEVLLHQLQVDMDRRVKRQNGPFKDQFELRSFLKEKLKLDDSVRLDKLDILLEVLRQLNLNSPKAILPLLPYDQLDAQEPEITLMILDHIIPHKENHSRPRNSIALASKPLRQDFLNHWYRGQDRLVLIDEAGFRDIYSQKMILSRAIEVVDAIRFPNRSILLNITSELRLFHQFWSDITFFKPTRLKVGYEVSQRMVEALDRLWDWFRDNNKALFRISLKIARLDLPDMVIQLTKLQPPEYLQRKAGKGDKPILRRSVSQERTEKAVHYVPSRIVGAMRERVSERRHNSDDKPKRSHRDREESSRYRPRTHRSSYN</sequence>
<evidence type="ECO:0000313" key="3">
    <source>
        <dbReference type="EMBL" id="KAB8294905.1"/>
    </source>
</evidence>
<dbReference type="InterPro" id="IPR007685">
    <property type="entry name" value="RelA_SpoT"/>
</dbReference>
<dbReference type="InterPro" id="IPR043519">
    <property type="entry name" value="NT_sf"/>
</dbReference>
<evidence type="ECO:0000256" key="1">
    <source>
        <dbReference type="SAM" id="MobiDB-lite"/>
    </source>
</evidence>
<dbReference type="Gene3D" id="3.30.460.10">
    <property type="entry name" value="Beta Polymerase, domain 2"/>
    <property type="match status" value="1"/>
</dbReference>
<accession>A0A5N6JZD3</accession>
<feature type="region of interest" description="Disordered" evidence="1">
    <location>
        <begin position="511"/>
        <end position="550"/>
    </location>
</feature>
<dbReference type="Pfam" id="PF04607">
    <property type="entry name" value="RelA_SpoT"/>
    <property type="match status" value="1"/>
</dbReference>
<dbReference type="OrthoDB" id="4719016at2759"/>
<reference evidence="3 4" key="1">
    <citation type="submission" date="2019-06" db="EMBL/GenBank/DDBJ databases">
        <title>Genome Sequence of the Brown Rot Fungal Pathogen Monilinia laxa.</title>
        <authorList>
            <person name="De Miccolis Angelini R.M."/>
            <person name="Landi L."/>
            <person name="Abate D."/>
            <person name="Pollastro S."/>
            <person name="Romanazzi G."/>
            <person name="Faretra F."/>
        </authorList>
    </citation>
    <scope>NUCLEOTIDE SEQUENCE [LARGE SCALE GENOMIC DNA]</scope>
    <source>
        <strain evidence="3 4">Mlax316</strain>
    </source>
</reference>
<dbReference type="CDD" id="cd05399">
    <property type="entry name" value="NT_Rel-Spo_like"/>
    <property type="match status" value="1"/>
</dbReference>
<dbReference type="GO" id="GO:0015969">
    <property type="term" value="P:guanosine tetraphosphate metabolic process"/>
    <property type="evidence" value="ECO:0007669"/>
    <property type="project" value="InterPro"/>
</dbReference>
<dbReference type="Proteomes" id="UP000326757">
    <property type="component" value="Unassembled WGS sequence"/>
</dbReference>